<sequence length="746" mass="84161">MESSHFSEQLQEQAFEILRSNDIRPMETLFSFLFSNQESQRSQAYNLLLCGKLHHPCLLFIKLLFMIRYATDIETRANTAHVLRFVQVQNLWPKLSPSAQVNVKTQILDFIKIEDSMFVLRIVCGFLSELVGEIYKCQGEWKEFLEFLAGSLALNIDKFQETALLVFANLPNDCRRTICEALFTRIDLLHLGLLRSLSSENVDVKVAAFGAVVSLMHLFSSSLDIDRSNDLTRAMMMEVFDLLKCKKEDCAQKGIQELIKLVMEEPQILKPYVNYLVLHMLKIAESGVLKDETKNCAIQFLMTMLEADDLAPAFQILPSESMAGLFSIPMRMLLAIKDEALMGSVQEDDAGKTDTYSYGLKCLNQISIVLGGKNILPIAFELLPIYMNALEWQRRQAGLTMLGVISKECSAEIILTEDYLEQVVNTILTSFHDSQPHVCWAAFHLMQLATDLIGAIQIIHHRRILPALVAALDKKQYPRVEEEVASAVLSFVKSISRDSLTIFIDLDNLLRKLLALLKDNNRSVRCTAIALHTFNVVATQLPGVCIKYSAHYLPILLEACTNMNSEVRKEATGGIRICAEFGGSQFRYFIESALVKLGGVIAYPNKSCIEDLKASDIAVCAIGKICEFHRDFVSAAKLAPTWLNFLPIKDDLTEAKDVHNQLCIMVERLDRELLGHNYEHLHKIVAVFLEVISQGSNLATPQTLMRMKELLKQIWLKFPQPLLNSIFLSLTAKHQDVLAAEVDFTS</sequence>
<dbReference type="Proteomes" id="UP000008311">
    <property type="component" value="Unassembled WGS sequence"/>
</dbReference>
<evidence type="ECO:0000256" key="3">
    <source>
        <dbReference type="ARBA" id="ARBA00022448"/>
    </source>
</evidence>
<gene>
    <name evidence="9" type="ORF">RCOM_0241780</name>
</gene>
<evidence type="ECO:0000256" key="6">
    <source>
        <dbReference type="ARBA" id="ARBA00022927"/>
    </source>
</evidence>
<evidence type="ECO:0000256" key="1">
    <source>
        <dbReference type="ARBA" id="ARBA00004123"/>
    </source>
</evidence>
<protein>
    <submittedName>
        <fullName evidence="9">Importin beta-3, putative</fullName>
    </submittedName>
</protein>
<dbReference type="GO" id="GO:0061608">
    <property type="term" value="F:nuclear import signal receptor activity"/>
    <property type="evidence" value="ECO:0000318"/>
    <property type="project" value="GO_Central"/>
</dbReference>
<evidence type="ECO:0000256" key="7">
    <source>
        <dbReference type="ARBA" id="ARBA00023242"/>
    </source>
</evidence>
<evidence type="ECO:0000313" key="9">
    <source>
        <dbReference type="EMBL" id="EEF28850.1"/>
    </source>
</evidence>
<organism evidence="9 10">
    <name type="scientific">Ricinus communis</name>
    <name type="common">Castor bean</name>
    <dbReference type="NCBI Taxonomy" id="3988"/>
    <lineage>
        <taxon>Eukaryota</taxon>
        <taxon>Viridiplantae</taxon>
        <taxon>Streptophyta</taxon>
        <taxon>Embryophyta</taxon>
        <taxon>Tracheophyta</taxon>
        <taxon>Spermatophyta</taxon>
        <taxon>Magnoliopsida</taxon>
        <taxon>eudicotyledons</taxon>
        <taxon>Gunneridae</taxon>
        <taxon>Pentapetalae</taxon>
        <taxon>rosids</taxon>
        <taxon>fabids</taxon>
        <taxon>Malpighiales</taxon>
        <taxon>Euphorbiaceae</taxon>
        <taxon>Acalyphoideae</taxon>
        <taxon>Acalypheae</taxon>
        <taxon>Ricinus</taxon>
    </lineage>
</organism>
<dbReference type="GO" id="GO:0006606">
    <property type="term" value="P:protein import into nucleus"/>
    <property type="evidence" value="ECO:0000318"/>
    <property type="project" value="GO_Central"/>
</dbReference>
<name>B9T5L4_RICCO</name>
<evidence type="ECO:0000256" key="5">
    <source>
        <dbReference type="ARBA" id="ARBA00022737"/>
    </source>
</evidence>
<dbReference type="SUPFAM" id="SSF48371">
    <property type="entry name" value="ARM repeat"/>
    <property type="match status" value="1"/>
</dbReference>
<dbReference type="KEGG" id="rcu:8273716"/>
<dbReference type="EMBL" id="EQ974536">
    <property type="protein sequence ID" value="EEF28850.1"/>
    <property type="molecule type" value="Genomic_DNA"/>
</dbReference>
<dbReference type="STRING" id="3988.B9T5L4"/>
<dbReference type="GO" id="GO:0005634">
    <property type="term" value="C:nucleus"/>
    <property type="evidence" value="ECO:0000318"/>
    <property type="project" value="GO_Central"/>
</dbReference>
<evidence type="ECO:0000256" key="4">
    <source>
        <dbReference type="ARBA" id="ARBA00022490"/>
    </source>
</evidence>
<dbReference type="InterPro" id="IPR011989">
    <property type="entry name" value="ARM-like"/>
</dbReference>
<dbReference type="InterPro" id="IPR040122">
    <property type="entry name" value="Importin_beta"/>
</dbReference>
<accession>B9T5L4</accession>
<dbReference type="InterPro" id="IPR057672">
    <property type="entry name" value="TPR_IPO4/5"/>
</dbReference>
<dbReference type="InterPro" id="IPR016024">
    <property type="entry name" value="ARM-type_fold"/>
</dbReference>
<feature type="domain" description="IPO4/5-like TPR repeats" evidence="8">
    <location>
        <begin position="123"/>
        <end position="276"/>
    </location>
</feature>
<keyword evidence="3" id="KW-0813">Transport</keyword>
<keyword evidence="6" id="KW-0653">Protein transport</keyword>
<keyword evidence="7" id="KW-0539">Nucleus</keyword>
<keyword evidence="4" id="KW-0963">Cytoplasm</keyword>
<keyword evidence="10" id="KW-1185">Reference proteome</keyword>
<dbReference type="PANTHER" id="PTHR10527">
    <property type="entry name" value="IMPORTIN BETA"/>
    <property type="match status" value="1"/>
</dbReference>
<dbReference type="Pfam" id="PF25780">
    <property type="entry name" value="TPR_IPO5"/>
    <property type="match status" value="1"/>
</dbReference>
<dbReference type="GO" id="GO:0008139">
    <property type="term" value="F:nuclear localization sequence binding"/>
    <property type="evidence" value="ECO:0000318"/>
    <property type="project" value="GO_Central"/>
</dbReference>
<dbReference type="OMA" id="VQVQNLW"/>
<evidence type="ECO:0000256" key="2">
    <source>
        <dbReference type="ARBA" id="ARBA00004496"/>
    </source>
</evidence>
<comment type="subcellular location">
    <subcellularLocation>
        <location evidence="2">Cytoplasm</location>
    </subcellularLocation>
    <subcellularLocation>
        <location evidence="1">Nucleus</location>
    </subcellularLocation>
</comment>
<evidence type="ECO:0000259" key="8">
    <source>
        <dbReference type="Pfam" id="PF25780"/>
    </source>
</evidence>
<dbReference type="Gene3D" id="1.25.10.10">
    <property type="entry name" value="Leucine-rich Repeat Variant"/>
    <property type="match status" value="2"/>
</dbReference>
<dbReference type="GO" id="GO:0005737">
    <property type="term" value="C:cytoplasm"/>
    <property type="evidence" value="ECO:0000318"/>
    <property type="project" value="GO_Central"/>
</dbReference>
<proteinExistence type="predicted"/>
<keyword evidence="5" id="KW-0677">Repeat</keyword>
<evidence type="ECO:0000313" key="10">
    <source>
        <dbReference type="Proteomes" id="UP000008311"/>
    </source>
</evidence>
<dbReference type="OrthoDB" id="543373at2759"/>
<dbReference type="AlphaFoldDB" id="B9T5L4"/>
<dbReference type="eggNOG" id="KOG2171">
    <property type="taxonomic scope" value="Eukaryota"/>
</dbReference>
<reference evidence="10" key="1">
    <citation type="journal article" date="2010" name="Nat. Biotechnol.">
        <title>Draft genome sequence of the oilseed species Ricinus communis.</title>
        <authorList>
            <person name="Chan A.P."/>
            <person name="Crabtree J."/>
            <person name="Zhao Q."/>
            <person name="Lorenzi H."/>
            <person name="Orvis J."/>
            <person name="Puiu D."/>
            <person name="Melake-Berhan A."/>
            <person name="Jones K.M."/>
            <person name="Redman J."/>
            <person name="Chen G."/>
            <person name="Cahoon E.B."/>
            <person name="Gedil M."/>
            <person name="Stanke M."/>
            <person name="Haas B.J."/>
            <person name="Wortman J.R."/>
            <person name="Fraser-Liggett C.M."/>
            <person name="Ravel J."/>
            <person name="Rabinowicz P.D."/>
        </authorList>
    </citation>
    <scope>NUCLEOTIDE SEQUENCE [LARGE SCALE GENOMIC DNA]</scope>
    <source>
        <strain evidence="10">cv. Hale</strain>
    </source>
</reference>
<dbReference type="InParanoid" id="B9T5L4"/>